<protein>
    <submittedName>
        <fullName evidence="2">Uncharacterized protein</fullName>
    </submittedName>
</protein>
<sequence>MPIHTSRSPMSCPVPYADFWTDGDLGGEDDRHESGPDGEIGRGPPPQLLEMGNGLSQSDYLRSFSKTASFRYLYYLKTWGHLSRRRFSKRSATSSSHQCFWTGGSCTTQGIIQGAENLI</sequence>
<dbReference type="AlphaFoldDB" id="A0A5J5BIX4"/>
<evidence type="ECO:0000256" key="1">
    <source>
        <dbReference type="SAM" id="MobiDB-lite"/>
    </source>
</evidence>
<organism evidence="2 3">
    <name type="scientific">Nyssa sinensis</name>
    <dbReference type="NCBI Taxonomy" id="561372"/>
    <lineage>
        <taxon>Eukaryota</taxon>
        <taxon>Viridiplantae</taxon>
        <taxon>Streptophyta</taxon>
        <taxon>Embryophyta</taxon>
        <taxon>Tracheophyta</taxon>
        <taxon>Spermatophyta</taxon>
        <taxon>Magnoliopsida</taxon>
        <taxon>eudicotyledons</taxon>
        <taxon>Gunneridae</taxon>
        <taxon>Pentapetalae</taxon>
        <taxon>asterids</taxon>
        <taxon>Cornales</taxon>
        <taxon>Nyssaceae</taxon>
        <taxon>Nyssa</taxon>
    </lineage>
</organism>
<dbReference type="EMBL" id="CM018035">
    <property type="protein sequence ID" value="KAA8541757.1"/>
    <property type="molecule type" value="Genomic_DNA"/>
</dbReference>
<evidence type="ECO:0000313" key="2">
    <source>
        <dbReference type="EMBL" id="KAA8541757.1"/>
    </source>
</evidence>
<reference evidence="2 3" key="1">
    <citation type="submission" date="2019-09" db="EMBL/GenBank/DDBJ databases">
        <title>A chromosome-level genome assembly of the Chinese tupelo Nyssa sinensis.</title>
        <authorList>
            <person name="Yang X."/>
            <person name="Kang M."/>
            <person name="Yang Y."/>
            <person name="Xiong H."/>
            <person name="Wang M."/>
            <person name="Zhang Z."/>
            <person name="Wang Z."/>
            <person name="Wu H."/>
            <person name="Ma T."/>
            <person name="Liu J."/>
            <person name="Xi Z."/>
        </authorList>
    </citation>
    <scope>NUCLEOTIDE SEQUENCE [LARGE SCALE GENOMIC DNA]</scope>
    <source>
        <strain evidence="2">J267</strain>
        <tissue evidence="2">Leaf</tissue>
    </source>
</reference>
<proteinExistence type="predicted"/>
<keyword evidence="3" id="KW-1185">Reference proteome</keyword>
<accession>A0A5J5BIX4</accession>
<evidence type="ECO:0000313" key="3">
    <source>
        <dbReference type="Proteomes" id="UP000325577"/>
    </source>
</evidence>
<dbReference type="Proteomes" id="UP000325577">
    <property type="component" value="Linkage Group LG12"/>
</dbReference>
<name>A0A5J5BIX4_9ASTE</name>
<gene>
    <name evidence="2" type="ORF">F0562_022909</name>
</gene>
<feature type="region of interest" description="Disordered" evidence="1">
    <location>
        <begin position="1"/>
        <end position="47"/>
    </location>
</feature>